<sequence>TERTKWTKGQEEERKRKLITLTAKNDFYEQGWFGYTDTQKASYVRTRRGECGLTYWGEFCGGRVCHHLCEHFFLSLSHEKTPPKLWSIPKGRRRERKGNI</sequence>
<reference evidence="2" key="1">
    <citation type="journal article" date="2019" name="Curr. Biol.">
        <title>Genome Sequence of Striga asiatica Provides Insight into the Evolution of Plant Parasitism.</title>
        <authorList>
            <person name="Yoshida S."/>
            <person name="Kim S."/>
            <person name="Wafula E.K."/>
            <person name="Tanskanen J."/>
            <person name="Kim Y.M."/>
            <person name="Honaas L."/>
            <person name="Yang Z."/>
            <person name="Spallek T."/>
            <person name="Conn C.E."/>
            <person name="Ichihashi Y."/>
            <person name="Cheong K."/>
            <person name="Cui S."/>
            <person name="Der J.P."/>
            <person name="Gundlach H."/>
            <person name="Jiao Y."/>
            <person name="Hori C."/>
            <person name="Ishida J.K."/>
            <person name="Kasahara H."/>
            <person name="Kiba T."/>
            <person name="Kim M.S."/>
            <person name="Koo N."/>
            <person name="Laohavisit A."/>
            <person name="Lee Y.H."/>
            <person name="Lumba S."/>
            <person name="McCourt P."/>
            <person name="Mortimer J.C."/>
            <person name="Mutuku J.M."/>
            <person name="Nomura T."/>
            <person name="Sasaki-Sekimoto Y."/>
            <person name="Seto Y."/>
            <person name="Wang Y."/>
            <person name="Wakatake T."/>
            <person name="Sakakibara H."/>
            <person name="Demura T."/>
            <person name="Yamaguchi S."/>
            <person name="Yoneyama K."/>
            <person name="Manabe R.I."/>
            <person name="Nelson D.C."/>
            <person name="Schulman A.H."/>
            <person name="Timko M.P."/>
            <person name="dePamphilis C.W."/>
            <person name="Choi D."/>
            <person name="Shirasu K."/>
        </authorList>
    </citation>
    <scope>NUCLEOTIDE SEQUENCE [LARGE SCALE GENOMIC DNA]</scope>
    <source>
        <strain evidence="2">cv. UVA1</strain>
    </source>
</reference>
<evidence type="ECO:0000313" key="2">
    <source>
        <dbReference type="Proteomes" id="UP000325081"/>
    </source>
</evidence>
<protein>
    <submittedName>
        <fullName evidence="1">Haloacid dehalogenase-like hydrolase domain-containing protein 3</fullName>
    </submittedName>
</protein>
<proteinExistence type="predicted"/>
<dbReference type="AlphaFoldDB" id="A0A5A7Q0F2"/>
<organism evidence="1 2">
    <name type="scientific">Striga asiatica</name>
    <name type="common">Asiatic witchweed</name>
    <name type="synonym">Buchnera asiatica</name>
    <dbReference type="NCBI Taxonomy" id="4170"/>
    <lineage>
        <taxon>Eukaryota</taxon>
        <taxon>Viridiplantae</taxon>
        <taxon>Streptophyta</taxon>
        <taxon>Embryophyta</taxon>
        <taxon>Tracheophyta</taxon>
        <taxon>Spermatophyta</taxon>
        <taxon>Magnoliopsida</taxon>
        <taxon>eudicotyledons</taxon>
        <taxon>Gunneridae</taxon>
        <taxon>Pentapetalae</taxon>
        <taxon>asterids</taxon>
        <taxon>lamiids</taxon>
        <taxon>Lamiales</taxon>
        <taxon>Orobanchaceae</taxon>
        <taxon>Buchnereae</taxon>
        <taxon>Striga</taxon>
    </lineage>
</organism>
<evidence type="ECO:0000313" key="1">
    <source>
        <dbReference type="EMBL" id="GER38298.1"/>
    </source>
</evidence>
<feature type="non-terminal residue" evidence="1">
    <location>
        <position position="1"/>
    </location>
</feature>
<name>A0A5A7Q0F2_STRAF</name>
<dbReference type="Proteomes" id="UP000325081">
    <property type="component" value="Unassembled WGS sequence"/>
</dbReference>
<dbReference type="EMBL" id="BKCP01005461">
    <property type="protein sequence ID" value="GER38298.1"/>
    <property type="molecule type" value="Genomic_DNA"/>
</dbReference>
<accession>A0A5A7Q0F2</accession>
<gene>
    <name evidence="1" type="ORF">STAS_14762</name>
</gene>
<keyword evidence="1" id="KW-0378">Hydrolase</keyword>
<comment type="caution">
    <text evidence="1">The sequence shown here is derived from an EMBL/GenBank/DDBJ whole genome shotgun (WGS) entry which is preliminary data.</text>
</comment>
<keyword evidence="2" id="KW-1185">Reference proteome</keyword>
<dbReference type="GO" id="GO:0016787">
    <property type="term" value="F:hydrolase activity"/>
    <property type="evidence" value="ECO:0007669"/>
    <property type="project" value="UniProtKB-KW"/>
</dbReference>